<keyword evidence="1" id="KW-0472">Membrane</keyword>
<dbReference type="AlphaFoldDB" id="A0A4R3KYI7"/>
<feature type="transmembrane region" description="Helical" evidence="1">
    <location>
        <begin position="7"/>
        <end position="27"/>
    </location>
</feature>
<evidence type="ECO:0000256" key="1">
    <source>
        <dbReference type="SAM" id="Phobius"/>
    </source>
</evidence>
<reference evidence="2 3" key="1">
    <citation type="submission" date="2019-03" db="EMBL/GenBank/DDBJ databases">
        <title>Genomic Encyclopedia of Type Strains, Phase IV (KMG-IV): sequencing the most valuable type-strain genomes for metagenomic binning, comparative biology and taxonomic classification.</title>
        <authorList>
            <person name="Goeker M."/>
        </authorList>
    </citation>
    <scope>NUCLEOTIDE SEQUENCE [LARGE SCALE GENOMIC DNA]</scope>
    <source>
        <strain evidence="2 3">DSM 26752</strain>
    </source>
</reference>
<sequence length="55" mass="6186">MGELSQGFIYKDSGYILLLLILILLFGDGCKKGFDMDILFIFPIILLIGGFSRKK</sequence>
<dbReference type="Proteomes" id="UP000294567">
    <property type="component" value="Unassembled WGS sequence"/>
</dbReference>
<keyword evidence="1" id="KW-0812">Transmembrane</keyword>
<keyword evidence="1" id="KW-1133">Transmembrane helix</keyword>
<comment type="caution">
    <text evidence="2">The sequence shown here is derived from an EMBL/GenBank/DDBJ whole genome shotgun (WGS) entry which is preliminary data.</text>
</comment>
<proteinExistence type="predicted"/>
<dbReference type="EMBL" id="SMAE01000004">
    <property type="protein sequence ID" value="TCS90491.1"/>
    <property type="molecule type" value="Genomic_DNA"/>
</dbReference>
<evidence type="ECO:0000313" key="3">
    <source>
        <dbReference type="Proteomes" id="UP000294567"/>
    </source>
</evidence>
<evidence type="ECO:0000313" key="2">
    <source>
        <dbReference type="EMBL" id="TCS90491.1"/>
    </source>
</evidence>
<dbReference type="RefSeq" id="WP_158279985.1">
    <property type="nucleotide sequence ID" value="NZ_CP068564.1"/>
</dbReference>
<gene>
    <name evidence="2" type="ORF">EDD65_10432</name>
</gene>
<keyword evidence="3" id="KW-1185">Reference proteome</keyword>
<name>A0A4R3KYI7_9FIRM</name>
<protein>
    <submittedName>
        <fullName evidence="2">Uncharacterized protein</fullName>
    </submittedName>
</protein>
<accession>A0A4R3KYI7</accession>
<organism evidence="2 3">
    <name type="scientific">Keratinibaculum paraultunense</name>
    <dbReference type="NCBI Taxonomy" id="1278232"/>
    <lineage>
        <taxon>Bacteria</taxon>
        <taxon>Bacillati</taxon>
        <taxon>Bacillota</taxon>
        <taxon>Tissierellia</taxon>
        <taxon>Tissierellales</taxon>
        <taxon>Tepidimicrobiaceae</taxon>
        <taxon>Keratinibaculum</taxon>
    </lineage>
</organism>
<feature type="transmembrane region" description="Helical" evidence="1">
    <location>
        <begin position="33"/>
        <end position="51"/>
    </location>
</feature>